<name>A0ABW8K311_9GAMM</name>
<evidence type="ECO:0000313" key="4">
    <source>
        <dbReference type="Proteomes" id="UP001620408"/>
    </source>
</evidence>
<reference evidence="3 4" key="1">
    <citation type="submission" date="2020-10" db="EMBL/GenBank/DDBJ databases">
        <title>Phylogeny of dyella-like bacteria.</title>
        <authorList>
            <person name="Fu J."/>
        </authorList>
    </citation>
    <scope>NUCLEOTIDE SEQUENCE [LARGE SCALE GENOMIC DNA]</scope>
    <source>
        <strain evidence="3 4">BB4</strain>
    </source>
</reference>
<evidence type="ECO:0000313" key="3">
    <source>
        <dbReference type="EMBL" id="MFK2917263.1"/>
    </source>
</evidence>
<feature type="domain" description="PDZ" evidence="2">
    <location>
        <begin position="524"/>
        <end position="611"/>
    </location>
</feature>
<dbReference type="GO" id="GO:0006508">
    <property type="term" value="P:proteolysis"/>
    <property type="evidence" value="ECO:0007669"/>
    <property type="project" value="UniProtKB-KW"/>
</dbReference>
<dbReference type="InterPro" id="IPR034122">
    <property type="entry name" value="Retropepsin-like_bacterial"/>
</dbReference>
<dbReference type="PROSITE" id="PS50106">
    <property type="entry name" value="PDZ"/>
    <property type="match status" value="1"/>
</dbReference>
<dbReference type="Gene3D" id="2.40.70.10">
    <property type="entry name" value="Acid Proteases"/>
    <property type="match status" value="2"/>
</dbReference>
<keyword evidence="3" id="KW-0645">Protease</keyword>
<keyword evidence="4" id="KW-1185">Reference proteome</keyword>
<dbReference type="CDD" id="cd05483">
    <property type="entry name" value="retropepsin_like_bacteria"/>
    <property type="match status" value="1"/>
</dbReference>
<dbReference type="Proteomes" id="UP001620408">
    <property type="component" value="Unassembled WGS sequence"/>
</dbReference>
<protein>
    <submittedName>
        <fullName evidence="3">Aspartyl protease family protein</fullName>
    </submittedName>
</protein>
<comment type="caution">
    <text evidence="3">The sequence shown here is derived from an EMBL/GenBank/DDBJ whole genome shotgun (WGS) entry which is preliminary data.</text>
</comment>
<sequence>MLKLRPLPHLLLLGSLLLPTLAVADDTHDLLRQLQQAHGAAALQRHGALVAQGKEEVDGLSGRWEQTVDLRNGYYASHARNSVFSGADGFDAQGRWHQDITGLTHPYDSDEAVTVATSENWLRRFGFLSAKSDAVNYRRLPDAEDKGRRYARLEATPTGGRAVTLWIDPATHRLDHASWQSSFFTIVQKYSDYRSVDGVQLPFRIAIGGLTASGSEANTGTDIVDRYQWLDTPPTTALQRPANKVSDVTMANGASQATLPMHLEGGFLLVDVSINGKGPLPFILDTGGHAILTADAAKKLGFATQGQGASAGSGPGTMSTAYTHVDHLGMGDADIRDLPFLVMPYPYAMCERGEGREPIAGILGLEIFQRFAVTFDYDRRQLVLQPYDHGQAPAARQGNVLPLRFTDDMPLTEAEIDGHRGVFGIDTGNSGLTLMFPQWAGRMGITGRYENGAPVPTGGVGGEFTAHFAHTQSMKLGSDKLDNVVAMLTRADAGATGNPSEAGNIGQDVLSRYNVHFDYRRQHMVLMPRAEPATRHYAMAGFSASKPQDQPDRYVVSWIMPGGPAAQAGLKEDDAITAINGKAAKSMGLGEARKARMEQPEGTPLKLTLSDGRVVEMKLRDVAPK</sequence>
<dbReference type="InterPro" id="IPR021109">
    <property type="entry name" value="Peptidase_aspartic_dom_sf"/>
</dbReference>
<feature type="chain" id="PRO_5045656352" evidence="1">
    <location>
        <begin position="25"/>
        <end position="625"/>
    </location>
</feature>
<organism evidence="3 4">
    <name type="scientific">Dyella koreensis</name>
    <dbReference type="NCBI Taxonomy" id="311235"/>
    <lineage>
        <taxon>Bacteria</taxon>
        <taxon>Pseudomonadati</taxon>
        <taxon>Pseudomonadota</taxon>
        <taxon>Gammaproteobacteria</taxon>
        <taxon>Lysobacterales</taxon>
        <taxon>Rhodanobacteraceae</taxon>
        <taxon>Dyella</taxon>
    </lineage>
</organism>
<keyword evidence="3" id="KW-0378">Hydrolase</keyword>
<feature type="signal peptide" evidence="1">
    <location>
        <begin position="1"/>
        <end position="24"/>
    </location>
</feature>
<dbReference type="SMART" id="SM00228">
    <property type="entry name" value="PDZ"/>
    <property type="match status" value="1"/>
</dbReference>
<accession>A0ABW8K311</accession>
<keyword evidence="1" id="KW-0732">Signal</keyword>
<dbReference type="GO" id="GO:0008233">
    <property type="term" value="F:peptidase activity"/>
    <property type="evidence" value="ECO:0007669"/>
    <property type="project" value="UniProtKB-KW"/>
</dbReference>
<dbReference type="RefSeq" id="WP_379985301.1">
    <property type="nucleotide sequence ID" value="NZ_JADIKD010000009.1"/>
</dbReference>
<dbReference type="InterPro" id="IPR036034">
    <property type="entry name" value="PDZ_sf"/>
</dbReference>
<dbReference type="SUPFAM" id="SSF50156">
    <property type="entry name" value="PDZ domain-like"/>
    <property type="match status" value="1"/>
</dbReference>
<dbReference type="EMBL" id="JADIKD010000009">
    <property type="protein sequence ID" value="MFK2917263.1"/>
    <property type="molecule type" value="Genomic_DNA"/>
</dbReference>
<evidence type="ECO:0000256" key="1">
    <source>
        <dbReference type="SAM" id="SignalP"/>
    </source>
</evidence>
<dbReference type="InterPro" id="IPR001478">
    <property type="entry name" value="PDZ"/>
</dbReference>
<evidence type="ECO:0000259" key="2">
    <source>
        <dbReference type="PROSITE" id="PS50106"/>
    </source>
</evidence>
<gene>
    <name evidence="3" type="ORF">ISS97_08305</name>
</gene>
<dbReference type="Gene3D" id="2.30.42.10">
    <property type="match status" value="1"/>
</dbReference>
<dbReference type="SUPFAM" id="SSF50630">
    <property type="entry name" value="Acid proteases"/>
    <property type="match status" value="1"/>
</dbReference>
<proteinExistence type="predicted"/>
<dbReference type="Pfam" id="PF00595">
    <property type="entry name" value="PDZ"/>
    <property type="match status" value="1"/>
</dbReference>
<dbReference type="Pfam" id="PF13650">
    <property type="entry name" value="Asp_protease_2"/>
    <property type="match status" value="2"/>
</dbReference>